<dbReference type="Proteomes" id="UP000799772">
    <property type="component" value="Unassembled WGS sequence"/>
</dbReference>
<accession>A0A9P4IA84</accession>
<feature type="chain" id="PRO_5040407652" description="Cupin type-1 domain-containing protein" evidence="1">
    <location>
        <begin position="22"/>
        <end position="175"/>
    </location>
</feature>
<organism evidence="2 3">
    <name type="scientific">Rhizodiscina lignyota</name>
    <dbReference type="NCBI Taxonomy" id="1504668"/>
    <lineage>
        <taxon>Eukaryota</taxon>
        <taxon>Fungi</taxon>
        <taxon>Dikarya</taxon>
        <taxon>Ascomycota</taxon>
        <taxon>Pezizomycotina</taxon>
        <taxon>Dothideomycetes</taxon>
        <taxon>Pleosporomycetidae</taxon>
        <taxon>Aulographales</taxon>
        <taxon>Rhizodiscinaceae</taxon>
        <taxon>Rhizodiscina</taxon>
    </lineage>
</organism>
<name>A0A9P4IA84_9PEZI</name>
<evidence type="ECO:0008006" key="4">
    <source>
        <dbReference type="Google" id="ProtNLM"/>
    </source>
</evidence>
<comment type="caution">
    <text evidence="2">The sequence shown here is derived from an EMBL/GenBank/DDBJ whole genome shotgun (WGS) entry which is preliminary data.</text>
</comment>
<dbReference type="AlphaFoldDB" id="A0A9P4IA84"/>
<sequence length="175" mass="18616">MIFARMLLATIVALLSGSALAIHTIANGSQITVTTIITTSENISAFQCWTFSAPFLLGPAPFLALNLGDFDNLTYRVFPPHSSTGVHNAPRHQLILVQSGIVMITLPDGSDDPVYAQPGPSGLILALDVEGQGHTTSQPSDEEGLVLELPFRNGVIPPHKVINETGACRGQESFL</sequence>
<gene>
    <name evidence="2" type="ORF">NA57DRAFT_59039</name>
</gene>
<proteinExistence type="predicted"/>
<keyword evidence="1" id="KW-0732">Signal</keyword>
<evidence type="ECO:0000313" key="2">
    <source>
        <dbReference type="EMBL" id="KAF2095977.1"/>
    </source>
</evidence>
<keyword evidence="3" id="KW-1185">Reference proteome</keyword>
<evidence type="ECO:0000256" key="1">
    <source>
        <dbReference type="SAM" id="SignalP"/>
    </source>
</evidence>
<protein>
    <recommendedName>
        <fullName evidence="4">Cupin type-1 domain-containing protein</fullName>
    </recommendedName>
</protein>
<dbReference type="EMBL" id="ML978130">
    <property type="protein sequence ID" value="KAF2095977.1"/>
    <property type="molecule type" value="Genomic_DNA"/>
</dbReference>
<feature type="signal peptide" evidence="1">
    <location>
        <begin position="1"/>
        <end position="21"/>
    </location>
</feature>
<reference evidence="2" key="1">
    <citation type="journal article" date="2020" name="Stud. Mycol.">
        <title>101 Dothideomycetes genomes: a test case for predicting lifestyles and emergence of pathogens.</title>
        <authorList>
            <person name="Haridas S."/>
            <person name="Albert R."/>
            <person name="Binder M."/>
            <person name="Bloem J."/>
            <person name="Labutti K."/>
            <person name="Salamov A."/>
            <person name="Andreopoulos B."/>
            <person name="Baker S."/>
            <person name="Barry K."/>
            <person name="Bills G."/>
            <person name="Bluhm B."/>
            <person name="Cannon C."/>
            <person name="Castanera R."/>
            <person name="Culley D."/>
            <person name="Daum C."/>
            <person name="Ezra D."/>
            <person name="Gonzalez J."/>
            <person name="Henrissat B."/>
            <person name="Kuo A."/>
            <person name="Liang C."/>
            <person name="Lipzen A."/>
            <person name="Lutzoni F."/>
            <person name="Magnuson J."/>
            <person name="Mondo S."/>
            <person name="Nolan M."/>
            <person name="Ohm R."/>
            <person name="Pangilinan J."/>
            <person name="Park H.-J."/>
            <person name="Ramirez L."/>
            <person name="Alfaro M."/>
            <person name="Sun H."/>
            <person name="Tritt A."/>
            <person name="Yoshinaga Y."/>
            <person name="Zwiers L.-H."/>
            <person name="Turgeon B."/>
            <person name="Goodwin S."/>
            <person name="Spatafora J."/>
            <person name="Crous P."/>
            <person name="Grigoriev I."/>
        </authorList>
    </citation>
    <scope>NUCLEOTIDE SEQUENCE</scope>
    <source>
        <strain evidence="2">CBS 133067</strain>
    </source>
</reference>
<evidence type="ECO:0000313" key="3">
    <source>
        <dbReference type="Proteomes" id="UP000799772"/>
    </source>
</evidence>
<dbReference type="OrthoDB" id="3223416at2759"/>